<gene>
    <name evidence="3" type="ordered locus">Deipe_3216</name>
</gene>
<dbReference type="PANTHER" id="PTHR19328">
    <property type="entry name" value="HEDGEHOG-INTERACTING PROTEIN"/>
    <property type="match status" value="1"/>
</dbReference>
<sequence>MIHANRFRLIGLPILSNTTNFRLLESYMHTHAPLKRTLLGISLALTLMGCGGGPQQDSTQNPPPGNSGPPLVIGGRPLVTDIVTSNGKLTNVPRNTVITANISLPTPGVGVDANTLTGNVRLYRADNQQLVPGVANTDGAGGTITFTPQPAGDGLLDAETDYVFEIREGLKDENGAAFVTFTARFRTGTEPQAVAPPVSFTAQQVYPPRSYSNADAPIASLSMSPYGTQLYGVTLGGQVMRWKVDAVTGTLSERQVLNLGDLRPDLAGRAIIGLAFEPPKENQPQVLWISHNDPVYSPDGSLPRDFSGAVSRLLIRSGSEFGPENVTFEDYVVGLPRSIKDHLTNSLAFGPDKKLYVSQSSNTSTGAPDTTWNPGGIHPERLLNAAVLQIDTTRDVSGGPIDVQTEPYDQNLASPGNYNPYAAGSPVKIFADGVRNAYDLVWHSNGSLYLPTNGGASGGSTPGKAGVPALSSAPTQKDFLFRTTLDAQDRNLYFGHPVEKRGHFVLNGGNPTAVEDPAEVVDDAHGRKGYPVGTLPDPNYRLPAYEFGYNRSPNGVVEYKSDVFNGRLKGKLLVVEYSGGQDIVVLTVDERTKNIRKAEQIGIELEHEGDSRLTRPLDLVEDPRNGNLYVAELVVQPGQNQAPKARIRLLRPLK</sequence>
<dbReference type="InterPro" id="IPR011042">
    <property type="entry name" value="6-blade_b-propeller_TolB-like"/>
</dbReference>
<keyword evidence="1" id="KW-0732">Signal</keyword>
<dbReference type="eggNOG" id="COG2133">
    <property type="taxonomic scope" value="Bacteria"/>
</dbReference>
<dbReference type="Proteomes" id="UP000010467">
    <property type="component" value="Chromosome"/>
</dbReference>
<dbReference type="EMBL" id="CP003382">
    <property type="protein sequence ID" value="AFZ68659.1"/>
    <property type="molecule type" value="Genomic_DNA"/>
</dbReference>
<dbReference type="InterPro" id="IPR032812">
    <property type="entry name" value="SbsA_Ig"/>
</dbReference>
<name>L0A5F6_DEIPD</name>
<protein>
    <recommendedName>
        <fullName evidence="2">SbsA Ig-like domain-containing protein</fullName>
    </recommendedName>
</protein>
<dbReference type="PATRIC" id="fig|937777.3.peg.3232"/>
<dbReference type="Gene3D" id="2.120.10.30">
    <property type="entry name" value="TolB, C-terminal domain"/>
    <property type="match status" value="1"/>
</dbReference>
<evidence type="ECO:0000313" key="4">
    <source>
        <dbReference type="Proteomes" id="UP000010467"/>
    </source>
</evidence>
<dbReference type="KEGG" id="dpd:Deipe_3216"/>
<evidence type="ECO:0000313" key="3">
    <source>
        <dbReference type="EMBL" id="AFZ68659.1"/>
    </source>
</evidence>
<dbReference type="HOGENOM" id="CLU_019349_0_0_0"/>
<reference evidence="4" key="1">
    <citation type="submission" date="2012-03" db="EMBL/GenBank/DDBJ databases">
        <title>Complete sequence of chromosome of Deinococcus peraridilitoris DSM 19664.</title>
        <authorList>
            <person name="Lucas S."/>
            <person name="Copeland A."/>
            <person name="Lapidus A."/>
            <person name="Glavina del Rio T."/>
            <person name="Dalin E."/>
            <person name="Tice H."/>
            <person name="Bruce D."/>
            <person name="Goodwin L."/>
            <person name="Pitluck S."/>
            <person name="Peters L."/>
            <person name="Mikhailova N."/>
            <person name="Lu M."/>
            <person name="Kyrpides N."/>
            <person name="Mavromatis K."/>
            <person name="Ivanova N."/>
            <person name="Brettin T."/>
            <person name="Detter J.C."/>
            <person name="Han C."/>
            <person name="Larimer F."/>
            <person name="Land M."/>
            <person name="Hauser L."/>
            <person name="Markowitz V."/>
            <person name="Cheng J.-F."/>
            <person name="Hugenholtz P."/>
            <person name="Woyke T."/>
            <person name="Wu D."/>
            <person name="Pukall R."/>
            <person name="Steenblock K."/>
            <person name="Brambilla E."/>
            <person name="Klenk H.-P."/>
            <person name="Eisen J.A."/>
        </authorList>
    </citation>
    <scope>NUCLEOTIDE SEQUENCE [LARGE SCALE GENOMIC DNA]</scope>
    <source>
        <strain evidence="4">DSM 19664 / LMG 22246 / CIP 109416 / KR-200</strain>
    </source>
</reference>
<evidence type="ECO:0000259" key="2">
    <source>
        <dbReference type="Pfam" id="PF13205"/>
    </source>
</evidence>
<accession>L0A5F6</accession>
<dbReference type="STRING" id="937777.Deipe_3216"/>
<dbReference type="SUPFAM" id="SSF50952">
    <property type="entry name" value="Soluble quinoprotein glucose dehydrogenase"/>
    <property type="match status" value="1"/>
</dbReference>
<proteinExistence type="predicted"/>
<dbReference type="AlphaFoldDB" id="L0A5F6"/>
<dbReference type="InterPro" id="IPR011041">
    <property type="entry name" value="Quinoprot_gluc/sorb_DH_b-prop"/>
</dbReference>
<evidence type="ECO:0000256" key="1">
    <source>
        <dbReference type="ARBA" id="ARBA00022729"/>
    </source>
</evidence>
<organism evidence="3 4">
    <name type="scientific">Deinococcus peraridilitoris (strain DSM 19664 / LMG 22246 / CIP 109416 / KR-200)</name>
    <dbReference type="NCBI Taxonomy" id="937777"/>
    <lineage>
        <taxon>Bacteria</taxon>
        <taxon>Thermotogati</taxon>
        <taxon>Deinococcota</taxon>
        <taxon>Deinococci</taxon>
        <taxon>Deinococcales</taxon>
        <taxon>Deinococcaceae</taxon>
        <taxon>Deinococcus</taxon>
    </lineage>
</organism>
<dbReference type="PANTHER" id="PTHR19328:SF75">
    <property type="entry name" value="ALDOSE SUGAR DEHYDROGENASE YLII"/>
    <property type="match status" value="1"/>
</dbReference>
<feature type="domain" description="SbsA Ig-like" evidence="2">
    <location>
        <begin position="79"/>
        <end position="187"/>
    </location>
</feature>
<dbReference type="Pfam" id="PF13205">
    <property type="entry name" value="Big_5"/>
    <property type="match status" value="1"/>
</dbReference>
<keyword evidence="4" id="KW-1185">Reference proteome</keyword>